<feature type="transmembrane region" description="Helical" evidence="1">
    <location>
        <begin position="72"/>
        <end position="92"/>
    </location>
</feature>
<evidence type="ECO:0000313" key="2">
    <source>
        <dbReference type="EMBL" id="CRL05419.1"/>
    </source>
</evidence>
<organism evidence="2 3">
    <name type="scientific">Clunio marinus</name>
    <dbReference type="NCBI Taxonomy" id="568069"/>
    <lineage>
        <taxon>Eukaryota</taxon>
        <taxon>Metazoa</taxon>
        <taxon>Ecdysozoa</taxon>
        <taxon>Arthropoda</taxon>
        <taxon>Hexapoda</taxon>
        <taxon>Insecta</taxon>
        <taxon>Pterygota</taxon>
        <taxon>Neoptera</taxon>
        <taxon>Endopterygota</taxon>
        <taxon>Diptera</taxon>
        <taxon>Nematocera</taxon>
        <taxon>Chironomoidea</taxon>
        <taxon>Chironomidae</taxon>
        <taxon>Clunio</taxon>
    </lineage>
</organism>
<dbReference type="EMBL" id="CVRI01000064">
    <property type="protein sequence ID" value="CRL05419.1"/>
    <property type="molecule type" value="Genomic_DNA"/>
</dbReference>
<name>A0A1J1IYR2_9DIPT</name>
<keyword evidence="3" id="KW-1185">Reference proteome</keyword>
<evidence type="ECO:0000256" key="1">
    <source>
        <dbReference type="SAM" id="Phobius"/>
    </source>
</evidence>
<protein>
    <submittedName>
        <fullName evidence="2">CLUMA_CG018319, isoform A</fullName>
    </submittedName>
</protein>
<gene>
    <name evidence="2" type="ORF">CLUMA_CG018319</name>
</gene>
<sequence>MFDHCERDEKKGKELSLTADANSRVMSTTYLTISFNVRLCCFWILKLCSRFPLDRYMVYATAVICSATQEELLLRLLLLFFFSLTFATTRVYRNVHLFLFHGLLNQWNKLANHDNVKVIFKVLNDFLFVEVEDDQFMFLSLMLSHVVRYKQKLH</sequence>
<accession>A0A1J1IYR2</accession>
<evidence type="ECO:0000313" key="3">
    <source>
        <dbReference type="Proteomes" id="UP000183832"/>
    </source>
</evidence>
<keyword evidence="1" id="KW-0472">Membrane</keyword>
<keyword evidence="1" id="KW-0812">Transmembrane</keyword>
<dbReference type="Proteomes" id="UP000183832">
    <property type="component" value="Unassembled WGS sequence"/>
</dbReference>
<keyword evidence="1" id="KW-1133">Transmembrane helix</keyword>
<dbReference type="AlphaFoldDB" id="A0A1J1IYR2"/>
<reference evidence="2 3" key="1">
    <citation type="submission" date="2015-04" db="EMBL/GenBank/DDBJ databases">
        <authorList>
            <person name="Syromyatnikov M.Y."/>
            <person name="Popov V.N."/>
        </authorList>
    </citation>
    <scope>NUCLEOTIDE SEQUENCE [LARGE SCALE GENOMIC DNA]</scope>
</reference>
<proteinExistence type="predicted"/>